<dbReference type="NCBIfam" id="NF008805">
    <property type="entry name" value="PRK11824.1"/>
    <property type="match status" value="1"/>
</dbReference>
<feature type="compositionally biased region" description="Basic and acidic residues" evidence="9">
    <location>
        <begin position="814"/>
        <end position="828"/>
    </location>
</feature>
<dbReference type="SUPFAM" id="SSF46915">
    <property type="entry name" value="Polynucleotide phosphorylase/guanosine pentaphosphate synthase (PNPase/GPSI), domain 3"/>
    <property type="match status" value="1"/>
</dbReference>
<dbReference type="Gene3D" id="3.30.230.70">
    <property type="entry name" value="GHMP Kinase, N-terminal domain"/>
    <property type="match status" value="2"/>
</dbReference>
<dbReference type="CDD" id="cd11364">
    <property type="entry name" value="RNase_PH_PNPase_2"/>
    <property type="match status" value="1"/>
</dbReference>
<dbReference type="PANTHER" id="PTHR11252:SF0">
    <property type="entry name" value="POLYRIBONUCLEOTIDE NUCLEOTIDYLTRANSFERASE 1, MITOCHONDRIAL"/>
    <property type="match status" value="1"/>
</dbReference>
<dbReference type="HAMAP" id="MF_01595">
    <property type="entry name" value="PNPase"/>
    <property type="match status" value="1"/>
</dbReference>
<dbReference type="SMART" id="SM00322">
    <property type="entry name" value="KH"/>
    <property type="match status" value="1"/>
</dbReference>
<evidence type="ECO:0000256" key="6">
    <source>
        <dbReference type="ARBA" id="ARBA00022842"/>
    </source>
</evidence>
<feature type="compositionally biased region" description="Basic and acidic residues" evidence="9">
    <location>
        <begin position="780"/>
        <end position="790"/>
    </location>
</feature>
<reference evidence="11 12" key="1">
    <citation type="submission" date="2019-10" db="EMBL/GenBank/DDBJ databases">
        <title>Dictyobacter vulcani sp. nov., within the class Ktedonobacteria, isolated from soil of volcanic Mt. Zao.</title>
        <authorList>
            <person name="Zheng Y."/>
            <person name="Wang C.M."/>
            <person name="Sakai Y."/>
            <person name="Abe K."/>
            <person name="Yokota A."/>
            <person name="Yabe S."/>
        </authorList>
    </citation>
    <scope>NUCLEOTIDE SEQUENCE [LARGE SCALE GENOMIC DNA]</scope>
    <source>
        <strain evidence="11 12">W12</strain>
    </source>
</reference>
<dbReference type="InterPro" id="IPR027408">
    <property type="entry name" value="PNPase/RNase_PH_dom_sf"/>
</dbReference>
<dbReference type="GO" id="GO:0006396">
    <property type="term" value="P:RNA processing"/>
    <property type="evidence" value="ECO:0007669"/>
    <property type="project" value="InterPro"/>
</dbReference>
<dbReference type="PANTHER" id="PTHR11252">
    <property type="entry name" value="POLYRIBONUCLEOTIDE NUCLEOTIDYLTRANSFERASE"/>
    <property type="match status" value="1"/>
</dbReference>
<dbReference type="InterPro" id="IPR015848">
    <property type="entry name" value="PNPase_PH_RNA-bd_bac/org-type"/>
</dbReference>
<gene>
    <name evidence="8" type="primary">pnp</name>
    <name evidence="11" type="ORF">KDW_21380</name>
</gene>
<dbReference type="InterPro" id="IPR004088">
    <property type="entry name" value="KH_dom_type_1"/>
</dbReference>
<sequence length="828" mass="88700">MPFIGGNMIHRQETVIGGRVLSIETGRVAEQSSGAVLLRYGDTIILATVVGSDEPREGIDFFPLTVDVEERMYAAGKIPGGFIKREGRATEHAILSCRLADRPLRPLFPKGYRNDVQIVITVLSSDQENDYDILGIVGASAALSISDIPFAGPVGAVRVGYIDDQFVINPLESQMAQSKLDLTIAGTSDAVMMVEAGAKELPEELMLEAVRFGHENLQDLIKMQDKLAQAVNKAKRPFTPAPADADLQAKVAEFVRPRFEAAVHNTDKAARSTALGLVQDELVTELGEKYPERLKEIIGFYEKELKAYVRNNILDNGQRPDGRDLKTIRPINCEVGLLPRTHGSAVFTRGQTQVLSVITLGSPGDEQILDGLVANENKRFMHHYNFPPYSTGESKPMRGPGRREIGHGALAERAVSAVLPSQGEFPYTIRAVSDILSSNGSTSMGSVCGTTLALMDAGVPIHAPVAGVAMGLITGEGEREGKWAVLSDIQGIEDALGDMDFKVAGTADGVTALQMDIKVKGITYEIMSKALEQAREGRMFIMEKMLDSIDAPREELSQYAPRIQTLKINPDKIGAVIGPGGKTIRKIQEESGAKLDIEDDGSVNISAVSGESMQHAMDAVRALTEEVEVGHIYTGTVRRIVDFGCFVEILPGKEGLVRTSQLADYQVMRPEDVVSIGDEITVMVIEVDGQGRVNLSRRSALSGEMPTAAEMEQDRGSRGPGRGGPGRGPGGGGGYGMRGGDRDGGGNRGGGGGYDRGGSYGGGMGGGRDRGGYDRGMGGNRERGGYDRDGGSGGGFGQRRPMGNPGANRNPGGPRRDNNFGQRSDRRW</sequence>
<dbReference type="GO" id="GO:0005829">
    <property type="term" value="C:cytosol"/>
    <property type="evidence" value="ECO:0007669"/>
    <property type="project" value="TreeGrafter"/>
</dbReference>
<comment type="cofactor">
    <cofactor evidence="8">
        <name>Mg(2+)</name>
        <dbReference type="ChEBI" id="CHEBI:18420"/>
    </cofactor>
</comment>
<dbReference type="InterPro" id="IPR036612">
    <property type="entry name" value="KH_dom_type_1_sf"/>
</dbReference>
<dbReference type="InterPro" id="IPR012162">
    <property type="entry name" value="PNPase"/>
</dbReference>
<keyword evidence="5 8" id="KW-0479">Metal-binding</keyword>
<comment type="catalytic activity">
    <reaction evidence="8">
        <text>RNA(n+1) + phosphate = RNA(n) + a ribonucleoside 5'-diphosphate</text>
        <dbReference type="Rhea" id="RHEA:22096"/>
        <dbReference type="Rhea" id="RHEA-COMP:14527"/>
        <dbReference type="Rhea" id="RHEA-COMP:17342"/>
        <dbReference type="ChEBI" id="CHEBI:43474"/>
        <dbReference type="ChEBI" id="CHEBI:57930"/>
        <dbReference type="ChEBI" id="CHEBI:140395"/>
        <dbReference type="EC" id="2.7.7.8"/>
    </reaction>
</comment>
<dbReference type="SUPFAM" id="SSF55666">
    <property type="entry name" value="Ribonuclease PH domain 2-like"/>
    <property type="match status" value="2"/>
</dbReference>
<dbReference type="SMART" id="SM00316">
    <property type="entry name" value="S1"/>
    <property type="match status" value="1"/>
</dbReference>
<feature type="compositionally biased region" description="Low complexity" evidence="9">
    <location>
        <begin position="798"/>
        <end position="813"/>
    </location>
</feature>
<evidence type="ECO:0000313" key="11">
    <source>
        <dbReference type="EMBL" id="GER87976.1"/>
    </source>
</evidence>
<feature type="region of interest" description="Disordered" evidence="9">
    <location>
        <begin position="696"/>
        <end position="828"/>
    </location>
</feature>
<dbReference type="EC" id="2.7.7.8" evidence="8"/>
<evidence type="ECO:0000256" key="3">
    <source>
        <dbReference type="ARBA" id="ARBA00022679"/>
    </source>
</evidence>
<dbReference type="EMBL" id="BKZW01000001">
    <property type="protein sequence ID" value="GER87976.1"/>
    <property type="molecule type" value="Genomic_DNA"/>
</dbReference>
<protein>
    <recommendedName>
        <fullName evidence="8">Polyribonucleotide nucleotidyltransferase</fullName>
        <ecNumber evidence="8">2.7.7.8</ecNumber>
    </recommendedName>
    <alternativeName>
        <fullName evidence="8">Polynucleotide phosphorylase</fullName>
        <shortName evidence="8">PNPase</shortName>
    </alternativeName>
</protein>
<dbReference type="InterPro" id="IPR036456">
    <property type="entry name" value="PNPase_PH_RNA-bd_sf"/>
</dbReference>
<comment type="subcellular location">
    <subcellularLocation>
        <location evidence="8">Cytoplasm</location>
    </subcellularLocation>
</comment>
<dbReference type="InterPro" id="IPR036345">
    <property type="entry name" value="ExoRNase_PH_dom2_sf"/>
</dbReference>
<evidence type="ECO:0000256" key="1">
    <source>
        <dbReference type="ARBA" id="ARBA00007404"/>
    </source>
</evidence>
<dbReference type="GO" id="GO:0004654">
    <property type="term" value="F:polyribonucleotide nucleotidyltransferase activity"/>
    <property type="evidence" value="ECO:0007669"/>
    <property type="project" value="UniProtKB-UniRule"/>
</dbReference>
<dbReference type="SUPFAM" id="SSF50249">
    <property type="entry name" value="Nucleic acid-binding proteins"/>
    <property type="match status" value="1"/>
</dbReference>
<keyword evidence="7 8" id="KW-0694">RNA-binding</keyword>
<dbReference type="Pfam" id="PF01138">
    <property type="entry name" value="RNase_PH"/>
    <property type="match status" value="2"/>
</dbReference>
<dbReference type="FunFam" id="3.30.230.70:FF:000001">
    <property type="entry name" value="Polyribonucleotide nucleotidyltransferase"/>
    <property type="match status" value="1"/>
</dbReference>
<keyword evidence="4 8" id="KW-0548">Nucleotidyltransferase</keyword>
<dbReference type="PROSITE" id="PS50084">
    <property type="entry name" value="KH_TYPE_1"/>
    <property type="match status" value="1"/>
</dbReference>
<dbReference type="NCBIfam" id="TIGR03591">
    <property type="entry name" value="polynuc_phos"/>
    <property type="match status" value="1"/>
</dbReference>
<dbReference type="Pfam" id="PF03726">
    <property type="entry name" value="PNPase"/>
    <property type="match status" value="1"/>
</dbReference>
<comment type="similarity">
    <text evidence="1 8">Belongs to the polyribonucleotide nucleotidyltransferase family.</text>
</comment>
<keyword evidence="12" id="KW-1185">Reference proteome</keyword>
<dbReference type="Gene3D" id="2.40.50.140">
    <property type="entry name" value="Nucleic acid-binding proteins"/>
    <property type="match status" value="1"/>
</dbReference>
<dbReference type="InterPro" id="IPR020568">
    <property type="entry name" value="Ribosomal_Su5_D2-typ_SF"/>
</dbReference>
<dbReference type="InterPro" id="IPR001247">
    <property type="entry name" value="ExoRNase_PH_dom1"/>
</dbReference>
<evidence type="ECO:0000256" key="9">
    <source>
        <dbReference type="SAM" id="MobiDB-lite"/>
    </source>
</evidence>
<dbReference type="InterPro" id="IPR004087">
    <property type="entry name" value="KH_dom"/>
</dbReference>
<dbReference type="FunFam" id="3.30.1370.10:FF:000001">
    <property type="entry name" value="Polyribonucleotide nucleotidyltransferase"/>
    <property type="match status" value="1"/>
</dbReference>
<feature type="binding site" evidence="8">
    <location>
        <position position="494"/>
    </location>
    <ligand>
        <name>Mg(2+)</name>
        <dbReference type="ChEBI" id="CHEBI:18420"/>
    </ligand>
</feature>
<dbReference type="AlphaFoldDB" id="A0A5J4KS31"/>
<dbReference type="FunFam" id="3.30.230.70:FF:000002">
    <property type="entry name" value="Polyribonucleotide nucleotidyltransferase"/>
    <property type="match status" value="1"/>
</dbReference>
<dbReference type="PROSITE" id="PS50126">
    <property type="entry name" value="S1"/>
    <property type="match status" value="1"/>
</dbReference>
<keyword evidence="2 8" id="KW-0963">Cytoplasm</keyword>
<dbReference type="GO" id="GO:0006402">
    <property type="term" value="P:mRNA catabolic process"/>
    <property type="evidence" value="ECO:0007669"/>
    <property type="project" value="UniProtKB-UniRule"/>
</dbReference>
<dbReference type="Gene3D" id="3.30.1370.10">
    <property type="entry name" value="K Homology domain, type 1"/>
    <property type="match status" value="1"/>
</dbReference>
<evidence type="ECO:0000256" key="4">
    <source>
        <dbReference type="ARBA" id="ARBA00022695"/>
    </source>
</evidence>
<dbReference type="InterPro" id="IPR015847">
    <property type="entry name" value="ExoRNase_PH_dom2"/>
</dbReference>
<evidence type="ECO:0000259" key="10">
    <source>
        <dbReference type="PROSITE" id="PS50126"/>
    </source>
</evidence>
<feature type="compositionally biased region" description="Gly residues" evidence="9">
    <location>
        <begin position="746"/>
        <end position="766"/>
    </location>
</feature>
<keyword evidence="6 8" id="KW-0460">Magnesium</keyword>
<keyword evidence="3 8" id="KW-0808">Transferase</keyword>
<feature type="binding site" evidence="8">
    <location>
        <position position="500"/>
    </location>
    <ligand>
        <name>Mg(2+)</name>
        <dbReference type="ChEBI" id="CHEBI:18420"/>
    </ligand>
</feature>
<comment type="caution">
    <text evidence="11">The sequence shown here is derived from an EMBL/GenBank/DDBJ whole genome shotgun (WGS) entry which is preliminary data.</text>
</comment>
<evidence type="ECO:0000256" key="5">
    <source>
        <dbReference type="ARBA" id="ARBA00022723"/>
    </source>
</evidence>
<dbReference type="CDD" id="cd11363">
    <property type="entry name" value="RNase_PH_PNPase_1"/>
    <property type="match status" value="1"/>
</dbReference>
<dbReference type="Pfam" id="PF00013">
    <property type="entry name" value="KH_1"/>
    <property type="match status" value="1"/>
</dbReference>
<dbReference type="InterPro" id="IPR003029">
    <property type="entry name" value="S1_domain"/>
</dbReference>
<evidence type="ECO:0000256" key="8">
    <source>
        <dbReference type="HAMAP-Rule" id="MF_01595"/>
    </source>
</evidence>
<proteinExistence type="inferred from homology"/>
<comment type="function">
    <text evidence="8">Involved in mRNA degradation. Catalyzes the phosphorolysis of single-stranded polyribonucleotides processively in the 3'- to 5'-direction.</text>
</comment>
<feature type="domain" description="S1 motif" evidence="10">
    <location>
        <begin position="630"/>
        <end position="698"/>
    </location>
</feature>
<organism evidence="11 12">
    <name type="scientific">Dictyobacter vulcani</name>
    <dbReference type="NCBI Taxonomy" id="2607529"/>
    <lineage>
        <taxon>Bacteria</taxon>
        <taxon>Bacillati</taxon>
        <taxon>Chloroflexota</taxon>
        <taxon>Ktedonobacteria</taxon>
        <taxon>Ktedonobacterales</taxon>
        <taxon>Dictyobacteraceae</taxon>
        <taxon>Dictyobacter</taxon>
    </lineage>
</organism>
<evidence type="ECO:0000256" key="2">
    <source>
        <dbReference type="ARBA" id="ARBA00022490"/>
    </source>
</evidence>
<dbReference type="GO" id="GO:0003723">
    <property type="term" value="F:RNA binding"/>
    <property type="evidence" value="ECO:0007669"/>
    <property type="project" value="UniProtKB-UniRule"/>
</dbReference>
<dbReference type="SUPFAM" id="SSF54791">
    <property type="entry name" value="Eukaryotic type KH-domain (KH-domain type I)"/>
    <property type="match status" value="1"/>
</dbReference>
<name>A0A5J4KS31_9CHLR</name>
<dbReference type="GO" id="GO:0000175">
    <property type="term" value="F:3'-5'-RNA exonuclease activity"/>
    <property type="evidence" value="ECO:0007669"/>
    <property type="project" value="TreeGrafter"/>
</dbReference>
<dbReference type="Proteomes" id="UP000326912">
    <property type="component" value="Unassembled WGS sequence"/>
</dbReference>
<dbReference type="Pfam" id="PF03725">
    <property type="entry name" value="RNase_PH_C"/>
    <property type="match status" value="2"/>
</dbReference>
<dbReference type="Pfam" id="PF00575">
    <property type="entry name" value="S1"/>
    <property type="match status" value="1"/>
</dbReference>
<accession>A0A5J4KS31</accession>
<dbReference type="CDD" id="cd02393">
    <property type="entry name" value="KH-I_PNPase"/>
    <property type="match status" value="1"/>
</dbReference>
<dbReference type="InterPro" id="IPR012340">
    <property type="entry name" value="NA-bd_OB-fold"/>
</dbReference>
<dbReference type="GO" id="GO:0000287">
    <property type="term" value="F:magnesium ion binding"/>
    <property type="evidence" value="ECO:0007669"/>
    <property type="project" value="UniProtKB-UniRule"/>
</dbReference>
<dbReference type="CDD" id="cd04472">
    <property type="entry name" value="S1_PNPase"/>
    <property type="match status" value="1"/>
</dbReference>
<dbReference type="SUPFAM" id="SSF54211">
    <property type="entry name" value="Ribosomal protein S5 domain 2-like"/>
    <property type="match status" value="2"/>
</dbReference>
<feature type="compositionally biased region" description="Gly residues" evidence="9">
    <location>
        <begin position="718"/>
        <end position="738"/>
    </location>
</feature>
<evidence type="ECO:0000313" key="12">
    <source>
        <dbReference type="Proteomes" id="UP000326912"/>
    </source>
</evidence>
<evidence type="ECO:0000256" key="7">
    <source>
        <dbReference type="ARBA" id="ARBA00022884"/>
    </source>
</evidence>